<dbReference type="RefSeq" id="WP_238479680.1">
    <property type="nucleotide sequence ID" value="NZ_CP064786.1"/>
</dbReference>
<evidence type="ECO:0000313" key="3">
    <source>
        <dbReference type="Proteomes" id="UP000663586"/>
    </source>
</evidence>
<sequence>MSTEVDGDRDLEAEAAEAEAGEVGIPFDAICTGCGQTRVKRADEDPENPSSFKHVCHQCGGVTWWNPLSTLTGLMRSNGHPALDDEDTDASRARWSG</sequence>
<accession>A0A897MPL7</accession>
<dbReference type="GeneID" id="70684699"/>
<name>A0A897MPL7_9EURY</name>
<keyword evidence="3" id="KW-1185">Reference proteome</keyword>
<gene>
    <name evidence="2" type="ORF">AArcS_1317</name>
</gene>
<dbReference type="EMBL" id="CP064786">
    <property type="protein sequence ID" value="QSG02534.1"/>
    <property type="molecule type" value="Genomic_DNA"/>
</dbReference>
<evidence type="ECO:0000256" key="1">
    <source>
        <dbReference type="SAM" id="MobiDB-lite"/>
    </source>
</evidence>
<proteinExistence type="predicted"/>
<organism evidence="2 3">
    <name type="scientific">Natranaeroarchaeum sulfidigenes</name>
    <dbReference type="NCBI Taxonomy" id="2784880"/>
    <lineage>
        <taxon>Archaea</taxon>
        <taxon>Methanobacteriati</taxon>
        <taxon>Methanobacteriota</taxon>
        <taxon>Stenosarchaea group</taxon>
        <taxon>Halobacteria</taxon>
        <taxon>Halobacteriales</taxon>
        <taxon>Natronoarchaeaceae</taxon>
        <taxon>Natranaeroarchaeum</taxon>
    </lineage>
</organism>
<feature type="region of interest" description="Disordered" evidence="1">
    <location>
        <begin position="77"/>
        <end position="97"/>
    </location>
</feature>
<dbReference type="KEGG" id="hara:AArcS_1317"/>
<dbReference type="AlphaFoldDB" id="A0A897MPL7"/>
<reference evidence="2" key="1">
    <citation type="submission" date="2020-11" db="EMBL/GenBank/DDBJ databases">
        <title>Carbohydrate-dependent, anaerobic sulfur respiration: A novel catabolism in halophilic archaea.</title>
        <authorList>
            <person name="Sorokin D.Y."/>
            <person name="Messina E."/>
            <person name="Smedile F."/>
            <person name="La Cono V."/>
            <person name="Hallsworth J.E."/>
            <person name="Yakimov M.M."/>
        </authorList>
    </citation>
    <scope>NUCLEOTIDE SEQUENCE</scope>
    <source>
        <strain evidence="2">AArc-S</strain>
    </source>
</reference>
<protein>
    <submittedName>
        <fullName evidence="2">Uncharacterized protein</fullName>
    </submittedName>
</protein>
<evidence type="ECO:0000313" key="2">
    <source>
        <dbReference type="EMBL" id="QSG02534.1"/>
    </source>
</evidence>
<dbReference type="Proteomes" id="UP000663586">
    <property type="component" value="Chromosome"/>
</dbReference>